<dbReference type="Pfam" id="PF00107">
    <property type="entry name" value="ADH_zinc_N"/>
    <property type="match status" value="1"/>
</dbReference>
<dbReference type="AlphaFoldDB" id="A0A372IUS4"/>
<evidence type="ECO:0000259" key="1">
    <source>
        <dbReference type="SMART" id="SM00829"/>
    </source>
</evidence>
<accession>A0A372IUS4</accession>
<reference evidence="2 3" key="1">
    <citation type="submission" date="2018-08" db="EMBL/GenBank/DDBJ databases">
        <title>Acidipila sp. 4G-K13, an acidobacterium isolated from forest soil.</title>
        <authorList>
            <person name="Gao Z.-H."/>
            <person name="Qiu L.-H."/>
        </authorList>
    </citation>
    <scope>NUCLEOTIDE SEQUENCE [LARGE SCALE GENOMIC DNA]</scope>
    <source>
        <strain evidence="2 3">4G-K13</strain>
    </source>
</reference>
<dbReference type="InterPro" id="IPR036291">
    <property type="entry name" value="NAD(P)-bd_dom_sf"/>
</dbReference>
<dbReference type="InterPro" id="IPR011032">
    <property type="entry name" value="GroES-like_sf"/>
</dbReference>
<evidence type="ECO:0000313" key="3">
    <source>
        <dbReference type="Proteomes" id="UP000264702"/>
    </source>
</evidence>
<dbReference type="SUPFAM" id="SSF51735">
    <property type="entry name" value="NAD(P)-binding Rossmann-fold domains"/>
    <property type="match status" value="1"/>
</dbReference>
<organism evidence="2 3">
    <name type="scientific">Paracidobacterium acidisoli</name>
    <dbReference type="NCBI Taxonomy" id="2303751"/>
    <lineage>
        <taxon>Bacteria</taxon>
        <taxon>Pseudomonadati</taxon>
        <taxon>Acidobacteriota</taxon>
        <taxon>Terriglobia</taxon>
        <taxon>Terriglobales</taxon>
        <taxon>Acidobacteriaceae</taxon>
        <taxon>Paracidobacterium</taxon>
    </lineage>
</organism>
<gene>
    <name evidence="2" type="ORF">D0Y96_00980</name>
</gene>
<dbReference type="SMART" id="SM00829">
    <property type="entry name" value="PKS_ER"/>
    <property type="match status" value="1"/>
</dbReference>
<dbReference type="EMBL" id="QVQT01000001">
    <property type="protein sequence ID" value="RFU18183.1"/>
    <property type="molecule type" value="Genomic_DNA"/>
</dbReference>
<feature type="domain" description="Enoyl reductase (ER)" evidence="1">
    <location>
        <begin position="4"/>
        <end position="317"/>
    </location>
</feature>
<dbReference type="Proteomes" id="UP000264702">
    <property type="component" value="Unassembled WGS sequence"/>
</dbReference>
<protein>
    <submittedName>
        <fullName evidence="2">Zinc-binding alcohol dehydrogenase family protein</fullName>
    </submittedName>
</protein>
<dbReference type="PANTHER" id="PTHR43677">
    <property type="entry name" value="SHORT-CHAIN DEHYDROGENASE/REDUCTASE"/>
    <property type="match status" value="1"/>
</dbReference>
<dbReference type="Gene3D" id="3.90.180.10">
    <property type="entry name" value="Medium-chain alcohol dehydrogenases, catalytic domain"/>
    <property type="match status" value="1"/>
</dbReference>
<dbReference type="InterPro" id="IPR020843">
    <property type="entry name" value="ER"/>
</dbReference>
<dbReference type="GO" id="GO:0016491">
    <property type="term" value="F:oxidoreductase activity"/>
    <property type="evidence" value="ECO:0007669"/>
    <property type="project" value="InterPro"/>
</dbReference>
<keyword evidence="3" id="KW-1185">Reference proteome</keyword>
<dbReference type="InterPro" id="IPR013149">
    <property type="entry name" value="ADH-like_C"/>
</dbReference>
<proteinExistence type="predicted"/>
<comment type="caution">
    <text evidence="2">The sequence shown here is derived from an EMBL/GenBank/DDBJ whole genome shotgun (WGS) entry which is preliminary data.</text>
</comment>
<dbReference type="RefSeq" id="WP_117297361.1">
    <property type="nucleotide sequence ID" value="NZ_QVQT02000001.1"/>
</dbReference>
<name>A0A372IUS4_9BACT</name>
<dbReference type="OrthoDB" id="9787435at2"/>
<dbReference type="PANTHER" id="PTHR43677:SF11">
    <property type="entry name" value="ZINC-CONTAINING ALCOHOL DEHYDROGENASE"/>
    <property type="match status" value="1"/>
</dbReference>
<dbReference type="Gene3D" id="3.40.50.720">
    <property type="entry name" value="NAD(P)-binding Rossmann-like Domain"/>
    <property type="match status" value="1"/>
</dbReference>
<evidence type="ECO:0000313" key="2">
    <source>
        <dbReference type="EMBL" id="RFU18183.1"/>
    </source>
</evidence>
<dbReference type="SUPFAM" id="SSF50129">
    <property type="entry name" value="GroES-like"/>
    <property type="match status" value="1"/>
</dbReference>
<dbReference type="InterPro" id="IPR051397">
    <property type="entry name" value="Zn-ADH-like_protein"/>
</dbReference>
<sequence>MKAAVLHQLGQLPVCEDFSDPVAGEGEVIVEMRAAGIHPIVKALAAGTHYGSTGDVPFIVGIDGTGVLADGTRVYCGGARKPYGTMAERTVVPKGMCLPLPEGLTHEMAAALANPGMSAWLSLTWRAQLAAGETVLILGATGVAGHLAVQMAKLLGARRVIAAGRNAAQLESLRALGANAVIQLDQPQEDLVAAFASEVKAGGIDVVIDYLWGAPTEAFIRAISQRGLDHKAGRVRLVEVGQSAGATITLPADVLRSSGLEINGSGFGSASIEQIVKAIPEFFALAAQGKLHIELETLPLAQIEQAWTRKGDGKRVVVTL</sequence>